<keyword evidence="4" id="KW-1185">Reference proteome</keyword>
<dbReference type="STRING" id="37001.A0A1A9X3E6"/>
<feature type="chain" id="PRO_5008400949" description="Exportin-2 C-terminal domain-containing protein" evidence="1">
    <location>
        <begin position="25"/>
        <end position="172"/>
    </location>
</feature>
<organism evidence="3 4">
    <name type="scientific">Glossina brevipalpis</name>
    <dbReference type="NCBI Taxonomy" id="37001"/>
    <lineage>
        <taxon>Eukaryota</taxon>
        <taxon>Metazoa</taxon>
        <taxon>Ecdysozoa</taxon>
        <taxon>Arthropoda</taxon>
        <taxon>Hexapoda</taxon>
        <taxon>Insecta</taxon>
        <taxon>Pterygota</taxon>
        <taxon>Neoptera</taxon>
        <taxon>Endopterygota</taxon>
        <taxon>Diptera</taxon>
        <taxon>Brachycera</taxon>
        <taxon>Muscomorpha</taxon>
        <taxon>Hippoboscoidea</taxon>
        <taxon>Glossinidae</taxon>
        <taxon>Glossina</taxon>
    </lineage>
</organism>
<dbReference type="EnsemblMetazoa" id="GBRI042843-RA">
    <property type="protein sequence ID" value="GBRI042843-PA"/>
    <property type="gene ID" value="GBRI042843"/>
</dbReference>
<sequence>MLRTFLSFWAIESLCTIIKQGASCITYWEPLGKQQEFYSVYNSVFKSVLWTEDDKAVHIERFLIPICSRYYSFLLLLRLEAGAPALMELVDQIQANMFGMVIERVFISDMTKVTNELERKIVAVGVSKILIECRAMLSQPYLQYWSKLLPSLIDSPDETILESDNFEIENGG</sequence>
<accession>A0A1A9X3E6</accession>
<dbReference type="InterPro" id="IPR005043">
    <property type="entry name" value="XPO2_C"/>
</dbReference>
<dbReference type="Proteomes" id="UP000091820">
    <property type="component" value="Unassembled WGS sequence"/>
</dbReference>
<dbReference type="InterPro" id="IPR016024">
    <property type="entry name" value="ARM-type_fold"/>
</dbReference>
<dbReference type="InterPro" id="IPR011989">
    <property type="entry name" value="ARM-like"/>
</dbReference>
<evidence type="ECO:0000313" key="4">
    <source>
        <dbReference type="Proteomes" id="UP000091820"/>
    </source>
</evidence>
<feature type="domain" description="Exportin-2 C-terminal" evidence="2">
    <location>
        <begin position="69"/>
        <end position="155"/>
    </location>
</feature>
<evidence type="ECO:0000256" key="1">
    <source>
        <dbReference type="SAM" id="SignalP"/>
    </source>
</evidence>
<dbReference type="VEuPathDB" id="VectorBase:GBRI042843"/>
<dbReference type="SUPFAM" id="SSF48371">
    <property type="entry name" value="ARM repeat"/>
    <property type="match status" value="1"/>
</dbReference>
<evidence type="ECO:0000313" key="3">
    <source>
        <dbReference type="EnsemblMetazoa" id="GBRI042843-PA"/>
    </source>
</evidence>
<dbReference type="Gene3D" id="1.25.10.10">
    <property type="entry name" value="Leucine-rich Repeat Variant"/>
    <property type="match status" value="1"/>
</dbReference>
<feature type="signal peptide" evidence="1">
    <location>
        <begin position="1"/>
        <end position="24"/>
    </location>
</feature>
<reference evidence="4" key="1">
    <citation type="submission" date="2014-03" db="EMBL/GenBank/DDBJ databases">
        <authorList>
            <person name="Aksoy S."/>
            <person name="Warren W."/>
            <person name="Wilson R.K."/>
        </authorList>
    </citation>
    <scope>NUCLEOTIDE SEQUENCE [LARGE SCALE GENOMIC DNA]</scope>
    <source>
        <strain evidence="4">IAEA</strain>
    </source>
</reference>
<proteinExistence type="predicted"/>
<evidence type="ECO:0000259" key="2">
    <source>
        <dbReference type="Pfam" id="PF03378"/>
    </source>
</evidence>
<dbReference type="Pfam" id="PF03378">
    <property type="entry name" value="CAS_CSE1"/>
    <property type="match status" value="1"/>
</dbReference>
<reference evidence="3" key="2">
    <citation type="submission" date="2020-05" db="UniProtKB">
        <authorList>
            <consortium name="EnsemblMetazoa"/>
        </authorList>
    </citation>
    <scope>IDENTIFICATION</scope>
    <source>
        <strain evidence="3">IAEA</strain>
    </source>
</reference>
<dbReference type="AlphaFoldDB" id="A0A1A9X3E6"/>
<dbReference type="GO" id="GO:0031267">
    <property type="term" value="F:small GTPase binding"/>
    <property type="evidence" value="ECO:0007669"/>
    <property type="project" value="InterPro"/>
</dbReference>
<protein>
    <recommendedName>
        <fullName evidence="2">Exportin-2 C-terminal domain-containing protein</fullName>
    </recommendedName>
</protein>
<name>A0A1A9X3E6_9MUSC</name>
<keyword evidence="1" id="KW-0732">Signal</keyword>